<dbReference type="AlphaFoldDB" id="E2X599"/>
<name>E2X599_SHIDY</name>
<dbReference type="InterPro" id="IPR004291">
    <property type="entry name" value="Transposase_IS66_central"/>
</dbReference>
<dbReference type="EMBL" id="CP006737">
    <property type="protein sequence ID" value="AHA69017.1"/>
    <property type="molecule type" value="Genomic_DNA"/>
</dbReference>
<sequence length="45" mass="4936">MLMPGKVHADDIPVPVQEPGSGKTRTARLWVYVRDDRNASSEIAA</sequence>
<dbReference type="PATRIC" id="fig|754093.4.peg.6059"/>
<dbReference type="KEGG" id="sdz:Asd1617_06190"/>
<accession>E2X599</accession>
<gene>
    <name evidence="2" type="ORF">Asd1617_06190</name>
</gene>
<keyword evidence="2" id="KW-0614">Plasmid</keyword>
<proteinExistence type="predicted"/>
<evidence type="ECO:0000259" key="1">
    <source>
        <dbReference type="Pfam" id="PF03050"/>
    </source>
</evidence>
<protein>
    <submittedName>
        <fullName evidence="2">Transposase</fullName>
    </submittedName>
</protein>
<organism evidence="2 3">
    <name type="scientific">Shigella dysenteriae 1617</name>
    <dbReference type="NCBI Taxonomy" id="754093"/>
    <lineage>
        <taxon>Bacteria</taxon>
        <taxon>Pseudomonadati</taxon>
        <taxon>Pseudomonadota</taxon>
        <taxon>Gammaproteobacteria</taxon>
        <taxon>Enterobacterales</taxon>
        <taxon>Enterobacteriaceae</taxon>
        <taxon>Shigella</taxon>
    </lineage>
</organism>
<dbReference type="HOGENOM" id="CLU_3239585_0_0_6"/>
<evidence type="ECO:0000313" key="3">
    <source>
        <dbReference type="Proteomes" id="UP000031647"/>
    </source>
</evidence>
<evidence type="ECO:0000313" key="2">
    <source>
        <dbReference type="EMBL" id="AHA69017.1"/>
    </source>
</evidence>
<feature type="domain" description="Transposase IS66 central" evidence="1">
    <location>
        <begin position="4"/>
        <end position="39"/>
    </location>
</feature>
<reference evidence="2 3" key="1">
    <citation type="submission" date="2013-09" db="EMBL/GenBank/DDBJ databases">
        <title>Comparative genomics of Sd1617 to representative strains in evaluating its pathogenesis.</title>
        <authorList>
            <person name="Aksomboon Vongsawan A."/>
            <person name="Kapatral V."/>
            <person name="Vaisvil B."/>
            <person name="Serichantalergs O."/>
            <person name="Hale T.L."/>
            <person name="Mason C.J."/>
        </authorList>
    </citation>
    <scope>NUCLEOTIDE SEQUENCE [LARGE SCALE GENOMIC DNA]</scope>
    <source>
        <strain evidence="2 3">1617</strain>
        <plasmid evidence="2 3">pSLG231</plasmid>
    </source>
</reference>
<dbReference type="Pfam" id="PF03050">
    <property type="entry name" value="DDE_Tnp_IS66"/>
    <property type="match status" value="1"/>
</dbReference>
<geneLocation type="plasmid" evidence="2 3">
    <name>pSLG231</name>
</geneLocation>
<dbReference type="Proteomes" id="UP000031647">
    <property type="component" value="Plasmid pSLG231"/>
</dbReference>